<dbReference type="eggNOG" id="ENOG50306PS">
    <property type="taxonomic scope" value="Bacteria"/>
</dbReference>
<sequence length="264" mass="27608">MKKITLLGTLLVSTILLGGTVVAFAEGEATPISAGSKATATIEAADETDPETPTDPTDPGQELVPPIDGSASKGPLRMDFVPNLDFGSFKNQSAQIEQPALYNKILALQEDQSTVEKFVKNYVQVTDIRGTKEGWKLSVAGSDLKNTDQGSTNVLTGSKIVISKLDASSINFNGELTTGLDAISPIVAKETVEIELGGTEQTLMTAAEGAGYNSWFMTLGSGKVVEGTSASTNEDVQLIIPASADKSAADYSADLTWTLTSTPA</sequence>
<protein>
    <recommendedName>
        <fullName evidence="3">WxL domain-containing protein</fullName>
    </recommendedName>
</protein>
<dbReference type="InterPro" id="IPR027994">
    <property type="entry name" value="WxL_dom"/>
</dbReference>
<feature type="region of interest" description="Disordered" evidence="1">
    <location>
        <begin position="35"/>
        <end position="72"/>
    </location>
</feature>
<dbReference type="PATRIC" id="fig|1158610.3.peg.1099"/>
<reference evidence="4 5" key="1">
    <citation type="submission" date="2013-02" db="EMBL/GenBank/DDBJ databases">
        <title>The Genome Sequence of Enterococcus phoeniculicola BAA-412.</title>
        <authorList>
            <consortium name="The Broad Institute Genome Sequencing Platform"/>
            <consortium name="The Broad Institute Genome Sequencing Center for Infectious Disease"/>
            <person name="Earl A.M."/>
            <person name="Gilmore M.S."/>
            <person name="Lebreton F."/>
            <person name="Walker B."/>
            <person name="Young S.K."/>
            <person name="Zeng Q."/>
            <person name="Gargeya S."/>
            <person name="Fitzgerald M."/>
            <person name="Haas B."/>
            <person name="Abouelleil A."/>
            <person name="Alvarado L."/>
            <person name="Arachchi H.M."/>
            <person name="Berlin A.M."/>
            <person name="Chapman S.B."/>
            <person name="Dewar J."/>
            <person name="Goldberg J."/>
            <person name="Griggs A."/>
            <person name="Gujja S."/>
            <person name="Hansen M."/>
            <person name="Howarth C."/>
            <person name="Imamovic A."/>
            <person name="Larimer J."/>
            <person name="McCowan C."/>
            <person name="Murphy C."/>
            <person name="Neiman D."/>
            <person name="Pearson M."/>
            <person name="Priest M."/>
            <person name="Roberts A."/>
            <person name="Saif S."/>
            <person name="Shea T."/>
            <person name="Sisk P."/>
            <person name="Sykes S."/>
            <person name="Wortman J."/>
            <person name="Nusbaum C."/>
            <person name="Birren B."/>
        </authorList>
    </citation>
    <scope>NUCLEOTIDE SEQUENCE [LARGE SCALE GENOMIC DNA]</scope>
    <source>
        <strain evidence="4 5">ATCC BAA-412</strain>
    </source>
</reference>
<feature type="chain" id="PRO_5004363045" description="WxL domain-containing protein" evidence="2">
    <location>
        <begin position="26"/>
        <end position="264"/>
    </location>
</feature>
<feature type="signal peptide" evidence="2">
    <location>
        <begin position="1"/>
        <end position="25"/>
    </location>
</feature>
<evidence type="ECO:0000256" key="2">
    <source>
        <dbReference type="SAM" id="SignalP"/>
    </source>
</evidence>
<evidence type="ECO:0000313" key="4">
    <source>
        <dbReference type="EMBL" id="EOL45235.1"/>
    </source>
</evidence>
<dbReference type="HOGENOM" id="CLU_067278_1_0_9"/>
<dbReference type="OrthoDB" id="2339326at2"/>
<dbReference type="Pfam" id="PF13731">
    <property type="entry name" value="WxL"/>
    <property type="match status" value="1"/>
</dbReference>
<evidence type="ECO:0000259" key="3">
    <source>
        <dbReference type="Pfam" id="PF13731"/>
    </source>
</evidence>
<evidence type="ECO:0000256" key="1">
    <source>
        <dbReference type="SAM" id="MobiDB-lite"/>
    </source>
</evidence>
<accession>R3WTT8</accession>
<feature type="domain" description="WxL" evidence="3">
    <location>
        <begin position="36"/>
        <end position="263"/>
    </location>
</feature>
<proteinExistence type="predicted"/>
<dbReference type="Proteomes" id="UP000013785">
    <property type="component" value="Unassembled WGS sequence"/>
</dbReference>
<dbReference type="STRING" id="154621.RV11_GL000750"/>
<gene>
    <name evidence="4" type="ORF">UC3_01125</name>
</gene>
<organism evidence="4 5">
    <name type="scientific">Enterococcus phoeniculicola ATCC BAA-412</name>
    <dbReference type="NCBI Taxonomy" id="1158610"/>
    <lineage>
        <taxon>Bacteria</taxon>
        <taxon>Bacillati</taxon>
        <taxon>Bacillota</taxon>
        <taxon>Bacilli</taxon>
        <taxon>Lactobacillales</taxon>
        <taxon>Enterococcaceae</taxon>
        <taxon>Enterococcus</taxon>
    </lineage>
</organism>
<comment type="caution">
    <text evidence="4">The sequence shown here is derived from an EMBL/GenBank/DDBJ whole genome shotgun (WGS) entry which is preliminary data.</text>
</comment>
<dbReference type="AlphaFoldDB" id="R3WTT8"/>
<evidence type="ECO:0000313" key="5">
    <source>
        <dbReference type="Proteomes" id="UP000013785"/>
    </source>
</evidence>
<dbReference type="EMBL" id="AJAT01000012">
    <property type="protein sequence ID" value="EOL45235.1"/>
    <property type="molecule type" value="Genomic_DNA"/>
</dbReference>
<dbReference type="RefSeq" id="WP_010767793.1">
    <property type="nucleotide sequence ID" value="NZ_ASWE01000003.1"/>
</dbReference>
<keyword evidence="2" id="KW-0732">Signal</keyword>
<name>R3WTT8_9ENTE</name>
<keyword evidence="5" id="KW-1185">Reference proteome</keyword>